<dbReference type="AlphaFoldDB" id="A0A1F5JDB1"/>
<feature type="transmembrane region" description="Helical" evidence="5">
    <location>
        <begin position="151"/>
        <end position="169"/>
    </location>
</feature>
<feature type="transmembrane region" description="Helical" evidence="5">
    <location>
        <begin position="31"/>
        <end position="48"/>
    </location>
</feature>
<feature type="transmembrane region" description="Helical" evidence="5">
    <location>
        <begin position="90"/>
        <end position="107"/>
    </location>
</feature>
<gene>
    <name evidence="7" type="ORF">A3C26_04220</name>
</gene>
<dbReference type="GO" id="GO:0016020">
    <property type="term" value="C:membrane"/>
    <property type="evidence" value="ECO:0007669"/>
    <property type="project" value="UniProtKB-SubCell"/>
</dbReference>
<dbReference type="Pfam" id="PF04932">
    <property type="entry name" value="Wzy_C"/>
    <property type="match status" value="1"/>
</dbReference>
<feature type="transmembrane region" description="Helical" evidence="5">
    <location>
        <begin position="60"/>
        <end position="78"/>
    </location>
</feature>
<dbReference type="Proteomes" id="UP000177042">
    <property type="component" value="Unassembled WGS sequence"/>
</dbReference>
<name>A0A1F5JDB1_9BACT</name>
<reference evidence="7 8" key="1">
    <citation type="journal article" date="2016" name="Nat. Commun.">
        <title>Thousands of microbial genomes shed light on interconnected biogeochemical processes in an aquifer system.</title>
        <authorList>
            <person name="Anantharaman K."/>
            <person name="Brown C.T."/>
            <person name="Hug L.A."/>
            <person name="Sharon I."/>
            <person name="Castelle C.J."/>
            <person name="Probst A.J."/>
            <person name="Thomas B.C."/>
            <person name="Singh A."/>
            <person name="Wilkins M.J."/>
            <person name="Karaoz U."/>
            <person name="Brodie E.L."/>
            <person name="Williams K.H."/>
            <person name="Hubbard S.S."/>
            <person name="Banfield J.F."/>
        </authorList>
    </citation>
    <scope>NUCLEOTIDE SEQUENCE [LARGE SCALE GENOMIC DNA]</scope>
</reference>
<feature type="transmembrane region" description="Helical" evidence="5">
    <location>
        <begin position="297"/>
        <end position="317"/>
    </location>
</feature>
<dbReference type="PANTHER" id="PTHR37422">
    <property type="entry name" value="TEICHURONIC ACID BIOSYNTHESIS PROTEIN TUAE"/>
    <property type="match status" value="1"/>
</dbReference>
<feature type="transmembrane region" description="Helical" evidence="5">
    <location>
        <begin position="329"/>
        <end position="356"/>
    </location>
</feature>
<feature type="transmembrane region" description="Helical" evidence="5">
    <location>
        <begin position="119"/>
        <end position="139"/>
    </location>
</feature>
<evidence type="ECO:0000313" key="8">
    <source>
        <dbReference type="Proteomes" id="UP000177042"/>
    </source>
</evidence>
<dbReference type="InterPro" id="IPR051533">
    <property type="entry name" value="WaaL-like"/>
</dbReference>
<dbReference type="PANTHER" id="PTHR37422:SF13">
    <property type="entry name" value="LIPOPOLYSACCHARIDE BIOSYNTHESIS PROTEIN PA4999-RELATED"/>
    <property type="match status" value="1"/>
</dbReference>
<dbReference type="InterPro" id="IPR007016">
    <property type="entry name" value="O-antigen_ligase-rel_domated"/>
</dbReference>
<evidence type="ECO:0000313" key="7">
    <source>
        <dbReference type="EMBL" id="OGE26579.1"/>
    </source>
</evidence>
<comment type="subcellular location">
    <subcellularLocation>
        <location evidence="1">Membrane</location>
        <topology evidence="1">Multi-pass membrane protein</topology>
    </subcellularLocation>
</comment>
<sequence>MIPALIIFFLLFLLPFIVLPIGISPFESSKVIVAEIAIELLALVYFYTHPKQIFKILNTLFGKLIFVLLILTVIHLPFQITNNTFFGNAFRLQGIFLLWHLIVFSVISGNIKLEHIPKWFYPVPLPGLLLGTLLVGLNLNGRSVGTLGEPNALAATAVFLFPFAFFAYQKNSFKILAFIFTITIILLSGSRSALLALLLEVLLLFLIQKVKFSFVKAFTVCIMLFSLSLYLPFLQGGGLYENRAEIWQTAFYAGSTSPLLGHGFGNATGALQTAAKSLDNNIKYQFVDSSHNFVLDWWIQGGLPGVIMILFMVSYSFRQFIINKRFLEITAFLGIITAMSFNPTSVTVLIAFWWLIGRGFAAS</sequence>
<feature type="transmembrane region" description="Helical" evidence="5">
    <location>
        <begin position="214"/>
        <end position="233"/>
    </location>
</feature>
<evidence type="ECO:0000256" key="3">
    <source>
        <dbReference type="ARBA" id="ARBA00022989"/>
    </source>
</evidence>
<proteinExistence type="predicted"/>
<feature type="transmembrane region" description="Helical" evidence="5">
    <location>
        <begin position="6"/>
        <end position="24"/>
    </location>
</feature>
<feature type="domain" description="O-antigen ligase-related" evidence="6">
    <location>
        <begin position="176"/>
        <end position="310"/>
    </location>
</feature>
<protein>
    <recommendedName>
        <fullName evidence="6">O-antigen ligase-related domain-containing protein</fullName>
    </recommendedName>
</protein>
<evidence type="ECO:0000256" key="1">
    <source>
        <dbReference type="ARBA" id="ARBA00004141"/>
    </source>
</evidence>
<accession>A0A1F5JDB1</accession>
<evidence type="ECO:0000259" key="6">
    <source>
        <dbReference type="Pfam" id="PF04932"/>
    </source>
</evidence>
<keyword evidence="3 5" id="KW-1133">Transmembrane helix</keyword>
<dbReference type="EMBL" id="MFCX01000007">
    <property type="protein sequence ID" value="OGE26579.1"/>
    <property type="molecule type" value="Genomic_DNA"/>
</dbReference>
<comment type="caution">
    <text evidence="7">The sequence shown here is derived from an EMBL/GenBank/DDBJ whole genome shotgun (WGS) entry which is preliminary data.</text>
</comment>
<organism evidence="7 8">
    <name type="scientific">Candidatus Daviesbacteria bacterium RIFCSPHIGHO2_02_FULL_39_12</name>
    <dbReference type="NCBI Taxonomy" id="1797770"/>
    <lineage>
        <taxon>Bacteria</taxon>
        <taxon>Candidatus Daviesiibacteriota</taxon>
    </lineage>
</organism>
<keyword evidence="2 5" id="KW-0812">Transmembrane</keyword>
<evidence type="ECO:0000256" key="2">
    <source>
        <dbReference type="ARBA" id="ARBA00022692"/>
    </source>
</evidence>
<evidence type="ECO:0000256" key="5">
    <source>
        <dbReference type="SAM" id="Phobius"/>
    </source>
</evidence>
<feature type="transmembrane region" description="Helical" evidence="5">
    <location>
        <begin position="175"/>
        <end position="207"/>
    </location>
</feature>
<evidence type="ECO:0000256" key="4">
    <source>
        <dbReference type="ARBA" id="ARBA00023136"/>
    </source>
</evidence>
<keyword evidence="4 5" id="KW-0472">Membrane</keyword>